<proteinExistence type="predicted"/>
<reference evidence="1" key="2">
    <citation type="journal article" date="2024" name="Plant">
        <title>Genomic evolution and insights into agronomic trait innovations of Sesamum species.</title>
        <authorList>
            <person name="Miao H."/>
            <person name="Wang L."/>
            <person name="Qu L."/>
            <person name="Liu H."/>
            <person name="Sun Y."/>
            <person name="Le M."/>
            <person name="Wang Q."/>
            <person name="Wei S."/>
            <person name="Zheng Y."/>
            <person name="Lin W."/>
            <person name="Duan Y."/>
            <person name="Cao H."/>
            <person name="Xiong S."/>
            <person name="Wang X."/>
            <person name="Wei L."/>
            <person name="Li C."/>
            <person name="Ma Q."/>
            <person name="Ju M."/>
            <person name="Zhao R."/>
            <person name="Li G."/>
            <person name="Mu C."/>
            <person name="Tian Q."/>
            <person name="Mei H."/>
            <person name="Zhang T."/>
            <person name="Gao T."/>
            <person name="Zhang H."/>
        </authorList>
    </citation>
    <scope>NUCLEOTIDE SEQUENCE</scope>
    <source>
        <strain evidence="1">3651</strain>
    </source>
</reference>
<evidence type="ECO:0000313" key="1">
    <source>
        <dbReference type="EMBL" id="KAK4433338.1"/>
    </source>
</evidence>
<evidence type="ECO:0008006" key="3">
    <source>
        <dbReference type="Google" id="ProtNLM"/>
    </source>
</evidence>
<reference evidence="1" key="1">
    <citation type="submission" date="2020-06" db="EMBL/GenBank/DDBJ databases">
        <authorList>
            <person name="Li T."/>
            <person name="Hu X."/>
            <person name="Zhang T."/>
            <person name="Song X."/>
            <person name="Zhang H."/>
            <person name="Dai N."/>
            <person name="Sheng W."/>
            <person name="Hou X."/>
            <person name="Wei L."/>
        </authorList>
    </citation>
    <scope>NUCLEOTIDE SEQUENCE</scope>
    <source>
        <strain evidence="1">3651</strain>
        <tissue evidence="1">Leaf</tissue>
    </source>
</reference>
<dbReference type="AlphaFoldDB" id="A0AAE2CSY3"/>
<evidence type="ECO:0000313" key="2">
    <source>
        <dbReference type="Proteomes" id="UP001293254"/>
    </source>
</evidence>
<dbReference type="Proteomes" id="UP001293254">
    <property type="component" value="Unassembled WGS sequence"/>
</dbReference>
<sequence>MPKPAVVGIAVGIRRIVPVTLSEMKPRDIIEKKKPRLLSNKEGKREKNKLTCGRVSNSCRKNSPWWRISWSQKRKDLERSLLKAFSCRMALRSCRGLTLEGSACSAKALLTRIHTLWKPSGDIELIDMGSNCFCLRMEDKEDRDKLSG</sequence>
<gene>
    <name evidence="1" type="ORF">Salat_1096100</name>
</gene>
<dbReference type="EMBL" id="JACGWO010000003">
    <property type="protein sequence ID" value="KAK4433338.1"/>
    <property type="molecule type" value="Genomic_DNA"/>
</dbReference>
<protein>
    <recommendedName>
        <fullName evidence="3">DUF4283 domain-containing protein</fullName>
    </recommendedName>
</protein>
<name>A0AAE2CSY3_9LAMI</name>
<keyword evidence="2" id="KW-1185">Reference proteome</keyword>
<accession>A0AAE2CSY3</accession>
<organism evidence="1 2">
    <name type="scientific">Sesamum alatum</name>
    <dbReference type="NCBI Taxonomy" id="300844"/>
    <lineage>
        <taxon>Eukaryota</taxon>
        <taxon>Viridiplantae</taxon>
        <taxon>Streptophyta</taxon>
        <taxon>Embryophyta</taxon>
        <taxon>Tracheophyta</taxon>
        <taxon>Spermatophyta</taxon>
        <taxon>Magnoliopsida</taxon>
        <taxon>eudicotyledons</taxon>
        <taxon>Gunneridae</taxon>
        <taxon>Pentapetalae</taxon>
        <taxon>asterids</taxon>
        <taxon>lamiids</taxon>
        <taxon>Lamiales</taxon>
        <taxon>Pedaliaceae</taxon>
        <taxon>Sesamum</taxon>
    </lineage>
</organism>
<comment type="caution">
    <text evidence="1">The sequence shown here is derived from an EMBL/GenBank/DDBJ whole genome shotgun (WGS) entry which is preliminary data.</text>
</comment>